<dbReference type="InterPro" id="IPR036259">
    <property type="entry name" value="MFS_trans_sf"/>
</dbReference>
<dbReference type="InterPro" id="IPR013783">
    <property type="entry name" value="Ig-like_fold"/>
</dbReference>
<accession>A0ABN2GA54</accession>
<dbReference type="Pfam" id="PF13620">
    <property type="entry name" value="CarboxypepD_reg"/>
    <property type="match status" value="2"/>
</dbReference>
<evidence type="ECO:0000313" key="9">
    <source>
        <dbReference type="EMBL" id="GAA1667595.1"/>
    </source>
</evidence>
<feature type="transmembrane region" description="Helical" evidence="7">
    <location>
        <begin position="248"/>
        <end position="272"/>
    </location>
</feature>
<keyword evidence="3" id="KW-1003">Cell membrane</keyword>
<dbReference type="PANTHER" id="PTHR23501">
    <property type="entry name" value="MAJOR FACILITATOR SUPERFAMILY"/>
    <property type="match status" value="1"/>
</dbReference>
<feature type="transmembrane region" description="Helical" evidence="7">
    <location>
        <begin position="119"/>
        <end position="141"/>
    </location>
</feature>
<feature type="transmembrane region" description="Helical" evidence="7">
    <location>
        <begin position="61"/>
        <end position="80"/>
    </location>
</feature>
<proteinExistence type="predicted"/>
<dbReference type="Gene3D" id="1.20.1250.20">
    <property type="entry name" value="MFS general substrate transporter like domains"/>
    <property type="match status" value="1"/>
</dbReference>
<dbReference type="Pfam" id="PF07690">
    <property type="entry name" value="MFS_1"/>
    <property type="match status" value="1"/>
</dbReference>
<keyword evidence="2" id="KW-0813">Transport</keyword>
<dbReference type="Gene3D" id="1.20.1720.10">
    <property type="entry name" value="Multidrug resistance protein D"/>
    <property type="match status" value="1"/>
</dbReference>
<dbReference type="Gene3D" id="2.60.40.1120">
    <property type="entry name" value="Carboxypeptidase-like, regulatory domain"/>
    <property type="match status" value="1"/>
</dbReference>
<dbReference type="InterPro" id="IPR008969">
    <property type="entry name" value="CarboxyPept-like_regulatory"/>
</dbReference>
<keyword evidence="4 7" id="KW-0812">Transmembrane</keyword>
<dbReference type="InterPro" id="IPR020846">
    <property type="entry name" value="MFS_dom"/>
</dbReference>
<evidence type="ECO:0000256" key="5">
    <source>
        <dbReference type="ARBA" id="ARBA00022989"/>
    </source>
</evidence>
<protein>
    <submittedName>
        <fullName evidence="9">MFS transporter</fullName>
    </submittedName>
</protein>
<reference evidence="9 10" key="1">
    <citation type="journal article" date="2019" name="Int. J. Syst. Evol. Microbiol.">
        <title>The Global Catalogue of Microorganisms (GCM) 10K type strain sequencing project: providing services to taxonomists for standard genome sequencing and annotation.</title>
        <authorList>
            <consortium name="The Broad Institute Genomics Platform"/>
            <consortium name="The Broad Institute Genome Sequencing Center for Infectious Disease"/>
            <person name="Wu L."/>
            <person name="Ma J."/>
        </authorList>
    </citation>
    <scope>NUCLEOTIDE SEQUENCE [LARGE SCALE GENOMIC DNA]</scope>
    <source>
        <strain evidence="9 10">JCM 14718</strain>
    </source>
</reference>
<dbReference type="PROSITE" id="PS50850">
    <property type="entry name" value="MFS"/>
    <property type="match status" value="1"/>
</dbReference>
<keyword evidence="10" id="KW-1185">Reference proteome</keyword>
<dbReference type="Proteomes" id="UP001500618">
    <property type="component" value="Unassembled WGS sequence"/>
</dbReference>
<evidence type="ECO:0000256" key="7">
    <source>
        <dbReference type="SAM" id="Phobius"/>
    </source>
</evidence>
<feature type="transmembrane region" description="Helical" evidence="7">
    <location>
        <begin position="462"/>
        <end position="480"/>
    </location>
</feature>
<feature type="transmembrane region" description="Helical" evidence="7">
    <location>
        <begin position="215"/>
        <end position="236"/>
    </location>
</feature>
<dbReference type="PANTHER" id="PTHR23501:SF197">
    <property type="entry name" value="COMD"/>
    <property type="match status" value="1"/>
</dbReference>
<evidence type="ECO:0000256" key="2">
    <source>
        <dbReference type="ARBA" id="ARBA00022448"/>
    </source>
</evidence>
<feature type="transmembrane region" description="Helical" evidence="7">
    <location>
        <begin position="183"/>
        <end position="203"/>
    </location>
</feature>
<dbReference type="NCBIfam" id="TIGR00711">
    <property type="entry name" value="efflux_EmrB"/>
    <property type="match status" value="1"/>
</dbReference>
<feature type="transmembrane region" description="Helical" evidence="7">
    <location>
        <begin position="86"/>
        <end position="107"/>
    </location>
</feature>
<organism evidence="9 10">
    <name type="scientific">Fodinicola feengrottensis</name>
    <dbReference type="NCBI Taxonomy" id="435914"/>
    <lineage>
        <taxon>Bacteria</taxon>
        <taxon>Bacillati</taxon>
        <taxon>Actinomycetota</taxon>
        <taxon>Actinomycetes</taxon>
        <taxon>Mycobacteriales</taxon>
        <taxon>Fodinicola</taxon>
    </lineage>
</organism>
<evidence type="ECO:0000256" key="1">
    <source>
        <dbReference type="ARBA" id="ARBA00004651"/>
    </source>
</evidence>
<comment type="caution">
    <text evidence="9">The sequence shown here is derived from an EMBL/GenBank/DDBJ whole genome shotgun (WGS) entry which is preliminary data.</text>
</comment>
<comment type="subcellular location">
    <subcellularLocation>
        <location evidence="1">Cell membrane</location>
        <topology evidence="1">Multi-pass membrane protein</topology>
    </subcellularLocation>
</comment>
<dbReference type="Gene3D" id="2.60.40.10">
    <property type="entry name" value="Immunoglobulins"/>
    <property type="match status" value="1"/>
</dbReference>
<evidence type="ECO:0000256" key="3">
    <source>
        <dbReference type="ARBA" id="ARBA00022475"/>
    </source>
</evidence>
<dbReference type="SUPFAM" id="SSF117074">
    <property type="entry name" value="Hypothetical protein PA1324"/>
    <property type="match status" value="1"/>
</dbReference>
<evidence type="ECO:0000256" key="4">
    <source>
        <dbReference type="ARBA" id="ARBA00022692"/>
    </source>
</evidence>
<name>A0ABN2GA54_9ACTN</name>
<feature type="domain" description="Major facilitator superfamily (MFS) profile" evidence="8">
    <location>
        <begin position="1"/>
        <end position="485"/>
    </location>
</feature>
<feature type="transmembrane region" description="Helical" evidence="7">
    <location>
        <begin position="284"/>
        <end position="303"/>
    </location>
</feature>
<feature type="transmembrane region" description="Helical" evidence="7">
    <location>
        <begin position="153"/>
        <end position="171"/>
    </location>
</feature>
<dbReference type="InterPro" id="IPR011701">
    <property type="entry name" value="MFS"/>
</dbReference>
<evidence type="ECO:0000256" key="6">
    <source>
        <dbReference type="ARBA" id="ARBA00023136"/>
    </source>
</evidence>
<feature type="transmembrane region" description="Helical" evidence="7">
    <location>
        <begin position="315"/>
        <end position="334"/>
    </location>
</feature>
<dbReference type="InterPro" id="IPR004638">
    <property type="entry name" value="EmrB-like"/>
</dbReference>
<evidence type="ECO:0000313" key="10">
    <source>
        <dbReference type="Proteomes" id="UP001500618"/>
    </source>
</evidence>
<feature type="transmembrane region" description="Helical" evidence="7">
    <location>
        <begin position="346"/>
        <end position="367"/>
    </location>
</feature>
<sequence length="850" mass="86918">MLVVLLAALDQTIVSTALPKIVGDLHGLTDLQWVITAYLLASTIVLPIYGKLGDLIGRKWLFQLAIVIFLVGSALSGASQNITQLIIFRALQGVGGGGLMIGAQAIIGDMVSPRERGKYQGLIGGAFGVASVAGPLLGGFLTDLGQGTWRYCFYINIPLGVIAMIVTAVVLKLPRRKATFKLDYFGAALLAGFSTCIVLITSWGGTKYAWDSGQIIGLGIGSVVLLALFIVAEALVKEPMLPLKLFKNSIFALTSVMGVALGVCMFGALSYVPTFLQMVDGKSATVSGLLMLPMIVGLLIASLGSGQLISRLGHYKTFPIVGTAILGVGLFLLSRLDQSNTILENSVFFFVVGIGLGMVMPTLILMVQNSVPFHELGSATSSSNYFRQIGGSLGASLVGTLLASQLADKIPQYVPAAALNALAQSGHPLDTNSLTPTLVHDALPAVIGNGIVKAYNDVLPPIFLYLVPIIGVAFVLSFFLKQIPLRTASPAAGQPAGGSTPAAVGPLAAAAPVGAAVGGVPPNGRHSGPLPAERPLVAVAAANEPTTVLPVSAMAQNGVVQNGGSPQNGQPAFAVAPVAVAAEALHAYPTSAPNGGVPVRGYVRGGGAGQPPIPGAVLTLIDSAGRQLGRGRSGPDGAFDLPTPGRGSYVLIARAASHQPQATLVSVGDVPAHLEVVLIGTSGLTGVVRVTGGGPLAGATVTIADGRGEVVASQLTDADGAYTFSELVAATYTVAISADRFRPVAALVEVAEGGMTQHDVSFAGAARLRGHAHGGVGRQPLADARVTLVDEAGNVIAATMTGPDGGYEFGDLPEGNYTVVATGYPPSVSMLTLNGGKETEHDVLLSHDEH</sequence>
<dbReference type="EMBL" id="BAAANY010000005">
    <property type="protein sequence ID" value="GAA1667595.1"/>
    <property type="molecule type" value="Genomic_DNA"/>
</dbReference>
<keyword evidence="6 7" id="KW-0472">Membrane</keyword>
<dbReference type="CDD" id="cd17502">
    <property type="entry name" value="MFS_Azr1_MDR_like"/>
    <property type="match status" value="1"/>
</dbReference>
<keyword evidence="5 7" id="KW-1133">Transmembrane helix</keyword>
<evidence type="ECO:0000259" key="8">
    <source>
        <dbReference type="PROSITE" id="PS50850"/>
    </source>
</evidence>
<gene>
    <name evidence="9" type="ORF">GCM10009765_16310</name>
</gene>
<dbReference type="SUPFAM" id="SSF49464">
    <property type="entry name" value="Carboxypeptidase regulatory domain-like"/>
    <property type="match status" value="1"/>
</dbReference>
<dbReference type="SUPFAM" id="SSF103473">
    <property type="entry name" value="MFS general substrate transporter"/>
    <property type="match status" value="1"/>
</dbReference>
<feature type="transmembrane region" description="Helical" evidence="7">
    <location>
        <begin position="31"/>
        <end position="49"/>
    </location>
</feature>